<name>A0AAU7DRE8_9MICO</name>
<gene>
    <name evidence="3" type="ORF">V5R04_11160</name>
</gene>
<keyword evidence="1" id="KW-0597">Phosphoprotein</keyword>
<dbReference type="InterPro" id="IPR000253">
    <property type="entry name" value="FHA_dom"/>
</dbReference>
<feature type="domain" description="FHA" evidence="2">
    <location>
        <begin position="35"/>
        <end position="90"/>
    </location>
</feature>
<dbReference type="InterPro" id="IPR008984">
    <property type="entry name" value="SMAD_FHA_dom_sf"/>
</dbReference>
<dbReference type="PROSITE" id="PS50006">
    <property type="entry name" value="FHA_DOMAIN"/>
    <property type="match status" value="1"/>
</dbReference>
<dbReference type="SUPFAM" id="SSF49879">
    <property type="entry name" value="SMAD/FHA domain"/>
    <property type="match status" value="1"/>
</dbReference>
<accession>A0AAU7DRE8</accession>
<reference evidence="3" key="1">
    <citation type="submission" date="2024-02" db="EMBL/GenBank/DDBJ databases">
        <title>Tomenella chthoni gen. nov. sp. nov., a member of the family Jonesiaceae isolated from bat guano.</title>
        <authorList>
            <person name="Miller S.L."/>
            <person name="King J."/>
            <person name="Sankaranarayanan K."/>
            <person name="Lawson P.A."/>
        </authorList>
    </citation>
    <scope>NUCLEOTIDE SEQUENCE</scope>
    <source>
        <strain evidence="3">BS-20</strain>
    </source>
</reference>
<evidence type="ECO:0000259" key="2">
    <source>
        <dbReference type="PROSITE" id="PS50006"/>
    </source>
</evidence>
<proteinExistence type="predicted"/>
<dbReference type="Pfam" id="PF00498">
    <property type="entry name" value="FHA"/>
    <property type="match status" value="1"/>
</dbReference>
<protein>
    <submittedName>
        <fullName evidence="3">FHA domain-containing protein</fullName>
    </submittedName>
</protein>
<dbReference type="Gene3D" id="2.60.200.20">
    <property type="match status" value="1"/>
</dbReference>
<dbReference type="EMBL" id="CP146203">
    <property type="protein sequence ID" value="XBH20782.1"/>
    <property type="molecule type" value="Genomic_DNA"/>
</dbReference>
<evidence type="ECO:0000256" key="1">
    <source>
        <dbReference type="ARBA" id="ARBA00022553"/>
    </source>
</evidence>
<sequence length="126" mass="13700">MTTNAHLGLVGETTQPLRYALNFSSGQRYALTAPTLIGRNPQPQEPMSVFNTVVIDDKMRSVSKTHFMIAADIAGPYAMDLNSTNGTVVTLADGQQIICGPQQKVRFGAGTTIVFGHFWVTIELQD</sequence>
<dbReference type="CDD" id="cd00060">
    <property type="entry name" value="FHA"/>
    <property type="match status" value="1"/>
</dbReference>
<evidence type="ECO:0000313" key="3">
    <source>
        <dbReference type="EMBL" id="XBH20782.1"/>
    </source>
</evidence>
<organism evidence="3">
    <name type="scientific">Jonesiaceae bacterium BS-20</name>
    <dbReference type="NCBI Taxonomy" id="3120821"/>
    <lineage>
        <taxon>Bacteria</taxon>
        <taxon>Bacillati</taxon>
        <taxon>Actinomycetota</taxon>
        <taxon>Actinomycetes</taxon>
        <taxon>Micrococcales</taxon>
        <taxon>Jonesiaceae</taxon>
    </lineage>
</organism>
<dbReference type="AlphaFoldDB" id="A0AAU7DRE8"/>